<comment type="caution">
    <text evidence="2">The sequence shown here is derived from an EMBL/GenBank/DDBJ whole genome shotgun (WGS) entry which is preliminary data.</text>
</comment>
<evidence type="ECO:0000259" key="1">
    <source>
        <dbReference type="Pfam" id="PF01261"/>
    </source>
</evidence>
<dbReference type="Proteomes" id="UP000248887">
    <property type="component" value="Unassembled WGS sequence"/>
</dbReference>
<protein>
    <submittedName>
        <fullName evidence="2">Sugar phosphate isomerase/epimerase</fullName>
    </submittedName>
</protein>
<dbReference type="SUPFAM" id="SSF51658">
    <property type="entry name" value="Xylose isomerase-like"/>
    <property type="match status" value="1"/>
</dbReference>
<keyword evidence="2" id="KW-0413">Isomerase</keyword>
<dbReference type="PANTHER" id="PTHR12110:SF21">
    <property type="entry name" value="XYLOSE ISOMERASE-LIKE TIM BARREL DOMAIN-CONTAINING PROTEIN"/>
    <property type="match status" value="1"/>
</dbReference>
<evidence type="ECO:0000313" key="2">
    <source>
        <dbReference type="EMBL" id="PZQ79731.1"/>
    </source>
</evidence>
<proteinExistence type="predicted"/>
<evidence type="ECO:0000313" key="3">
    <source>
        <dbReference type="Proteomes" id="UP000248887"/>
    </source>
</evidence>
<dbReference type="GO" id="GO:0016853">
    <property type="term" value="F:isomerase activity"/>
    <property type="evidence" value="ECO:0007669"/>
    <property type="project" value="UniProtKB-KW"/>
</dbReference>
<dbReference type="InterPro" id="IPR013022">
    <property type="entry name" value="Xyl_isomerase-like_TIM-brl"/>
</dbReference>
<dbReference type="Pfam" id="PF01261">
    <property type="entry name" value="AP_endonuc_2"/>
    <property type="match status" value="1"/>
</dbReference>
<organism evidence="2 3">
    <name type="scientific">Ancylobacter novellus</name>
    <name type="common">Thiobacillus novellus</name>
    <dbReference type="NCBI Taxonomy" id="921"/>
    <lineage>
        <taxon>Bacteria</taxon>
        <taxon>Pseudomonadati</taxon>
        <taxon>Pseudomonadota</taxon>
        <taxon>Alphaproteobacteria</taxon>
        <taxon>Hyphomicrobiales</taxon>
        <taxon>Xanthobacteraceae</taxon>
        <taxon>Ancylobacter</taxon>
    </lineage>
</organism>
<sequence>MTTLAVSNIAWSYSNRLNAYAILRDHGFSGLEVAPGLLFAEETDPFAPSAAGVDARLAELERAGLRLVSMQSLLFGVEGAEVFGPPAAVERLKAGLTRAILLAGRLAIPNLVFGSPRQRVVPPGFGVEDQVQRMRAVFAPLGDLAAANGTVLAMEPNPAEYGTNFMTNLPATLDMVKAIDHPAVTLNFDLGALHMTGAVDKIESYIAASAPHLSHVHLSAPFLGPAPTSAEEAARVLRSLAGIGYAGAVSIEMKAVAEDELGAVAAAAARLRSALPSGGAAE</sequence>
<dbReference type="Gene3D" id="3.20.20.150">
    <property type="entry name" value="Divalent-metal-dependent TIM barrel enzymes"/>
    <property type="match status" value="1"/>
</dbReference>
<reference evidence="2 3" key="1">
    <citation type="submission" date="2017-08" db="EMBL/GenBank/DDBJ databases">
        <title>Infants hospitalized years apart are colonized by the same room-sourced microbial strains.</title>
        <authorList>
            <person name="Brooks B."/>
            <person name="Olm M.R."/>
            <person name="Firek B.A."/>
            <person name="Baker R."/>
            <person name="Thomas B.C."/>
            <person name="Morowitz M.J."/>
            <person name="Banfield J.F."/>
        </authorList>
    </citation>
    <scope>NUCLEOTIDE SEQUENCE [LARGE SCALE GENOMIC DNA]</scope>
    <source>
        <strain evidence="2">S2_005_001_R2_27</strain>
    </source>
</reference>
<gene>
    <name evidence="2" type="ORF">DI549_19370</name>
</gene>
<dbReference type="AlphaFoldDB" id="A0A2W5QM98"/>
<dbReference type="InterPro" id="IPR036237">
    <property type="entry name" value="Xyl_isomerase-like_sf"/>
</dbReference>
<dbReference type="InterPro" id="IPR050312">
    <property type="entry name" value="IolE/XylAMocC-like"/>
</dbReference>
<dbReference type="EMBL" id="QFQD01000079">
    <property type="protein sequence ID" value="PZQ79731.1"/>
    <property type="molecule type" value="Genomic_DNA"/>
</dbReference>
<feature type="domain" description="Xylose isomerase-like TIM barrel" evidence="1">
    <location>
        <begin position="22"/>
        <end position="272"/>
    </location>
</feature>
<accession>A0A2W5QM98</accession>
<name>A0A2W5QM98_ANCNO</name>
<dbReference type="PANTHER" id="PTHR12110">
    <property type="entry name" value="HYDROXYPYRUVATE ISOMERASE"/>
    <property type="match status" value="1"/>
</dbReference>